<evidence type="ECO:0000313" key="1">
    <source>
        <dbReference type="EMBL" id="QIN79399.1"/>
    </source>
</evidence>
<proteinExistence type="predicted"/>
<name>A0A6G8PYU8_9ACTN</name>
<sequence>MHGWADFGVWRDRRDGLVREAAEEWLAREVRRGMGVEERGTPEVRWGTAADEPAVVELLDLNGMPRWVAFEERFIVAEGDGGRLLAAIRYRTESKRLILGLPVVDPWAGERRMIGILYEGAVELARGIGVGEVVALPTGPARDAQAGYLREAGWRRNFLSDAARAPVARELPRGGWRRLAALFGIAAVPFSRAFRG</sequence>
<dbReference type="AlphaFoldDB" id="A0A6G8PYU8"/>
<keyword evidence="2" id="KW-1185">Reference proteome</keyword>
<organism evidence="1 2">
    <name type="scientific">Rubrobacter marinus</name>
    <dbReference type="NCBI Taxonomy" id="2653852"/>
    <lineage>
        <taxon>Bacteria</taxon>
        <taxon>Bacillati</taxon>
        <taxon>Actinomycetota</taxon>
        <taxon>Rubrobacteria</taxon>
        <taxon>Rubrobacterales</taxon>
        <taxon>Rubrobacteraceae</taxon>
        <taxon>Rubrobacter</taxon>
    </lineage>
</organism>
<dbReference type="RefSeq" id="WP_166397062.1">
    <property type="nucleotide sequence ID" value="NZ_CP045121.1"/>
</dbReference>
<dbReference type="EMBL" id="CP045121">
    <property type="protein sequence ID" value="QIN79399.1"/>
    <property type="molecule type" value="Genomic_DNA"/>
</dbReference>
<accession>A0A6G8PYU8</accession>
<protein>
    <recommendedName>
        <fullName evidence="3">N-acetyltransferase domain-containing protein</fullName>
    </recommendedName>
</protein>
<dbReference type="KEGG" id="rmar:GBA65_13745"/>
<evidence type="ECO:0008006" key="3">
    <source>
        <dbReference type="Google" id="ProtNLM"/>
    </source>
</evidence>
<gene>
    <name evidence="1" type="ORF">GBA65_13745</name>
</gene>
<dbReference type="Proteomes" id="UP000502706">
    <property type="component" value="Chromosome"/>
</dbReference>
<evidence type="ECO:0000313" key="2">
    <source>
        <dbReference type="Proteomes" id="UP000502706"/>
    </source>
</evidence>
<reference evidence="1 2" key="1">
    <citation type="submission" date="2019-10" db="EMBL/GenBank/DDBJ databases">
        <title>Rubrobacter sp nov SCSIO 52915 isolated from a deep-sea sediment in the South China Sea.</title>
        <authorList>
            <person name="Chen R.W."/>
        </authorList>
    </citation>
    <scope>NUCLEOTIDE SEQUENCE [LARGE SCALE GENOMIC DNA]</scope>
    <source>
        <strain evidence="1 2">SCSIO 52915</strain>
    </source>
</reference>